<dbReference type="InterPro" id="IPR016181">
    <property type="entry name" value="Acyl_CoA_acyltransferase"/>
</dbReference>
<reference evidence="2 3" key="1">
    <citation type="submission" date="2020-08" db="EMBL/GenBank/DDBJ databases">
        <title>Genome public.</title>
        <authorList>
            <person name="Liu C."/>
            <person name="Sun Q."/>
        </authorList>
    </citation>
    <scope>NUCLEOTIDE SEQUENCE [LARGE SCALE GENOMIC DNA]</scope>
    <source>
        <strain evidence="2 3">NSJ-27</strain>
    </source>
</reference>
<protein>
    <submittedName>
        <fullName evidence="2">GNAT family N-acetyltransferase</fullName>
    </submittedName>
</protein>
<keyword evidence="3" id="KW-1185">Reference proteome</keyword>
<dbReference type="SUPFAM" id="SSF55729">
    <property type="entry name" value="Acyl-CoA N-acyltransferases (Nat)"/>
    <property type="match status" value="1"/>
</dbReference>
<dbReference type="RefSeq" id="WP_186995835.1">
    <property type="nucleotide sequence ID" value="NZ_JACOQK010000001.1"/>
</dbReference>
<organism evidence="2 3">
    <name type="scientific">Clostridium facile</name>
    <dbReference type="NCBI Taxonomy" id="2763035"/>
    <lineage>
        <taxon>Bacteria</taxon>
        <taxon>Bacillati</taxon>
        <taxon>Bacillota</taxon>
        <taxon>Clostridia</taxon>
        <taxon>Eubacteriales</taxon>
        <taxon>Clostridiaceae</taxon>
        <taxon>Clostridium</taxon>
    </lineage>
</organism>
<dbReference type="Proteomes" id="UP000649151">
    <property type="component" value="Unassembled WGS sequence"/>
</dbReference>
<gene>
    <name evidence="2" type="ORF">H8Z77_00615</name>
</gene>
<evidence type="ECO:0000313" key="3">
    <source>
        <dbReference type="Proteomes" id="UP000649151"/>
    </source>
</evidence>
<evidence type="ECO:0000313" key="2">
    <source>
        <dbReference type="EMBL" id="MBC5786528.1"/>
    </source>
</evidence>
<name>A0ABR7IN58_9CLOT</name>
<accession>A0ABR7IN58</accession>
<dbReference type="InterPro" id="IPR000182">
    <property type="entry name" value="GNAT_dom"/>
</dbReference>
<dbReference type="Pfam" id="PF13508">
    <property type="entry name" value="Acetyltransf_7"/>
    <property type="match status" value="1"/>
</dbReference>
<evidence type="ECO:0000259" key="1">
    <source>
        <dbReference type="PROSITE" id="PS51186"/>
    </source>
</evidence>
<dbReference type="EMBL" id="JACOQK010000001">
    <property type="protein sequence ID" value="MBC5786528.1"/>
    <property type="molecule type" value="Genomic_DNA"/>
</dbReference>
<comment type="caution">
    <text evidence="2">The sequence shown here is derived from an EMBL/GenBank/DDBJ whole genome shotgun (WGS) entry which is preliminary data.</text>
</comment>
<proteinExistence type="predicted"/>
<dbReference type="PROSITE" id="PS51186">
    <property type="entry name" value="GNAT"/>
    <property type="match status" value="1"/>
</dbReference>
<feature type="domain" description="N-acetyltransferase" evidence="1">
    <location>
        <begin position="113"/>
        <end position="242"/>
    </location>
</feature>
<dbReference type="Gene3D" id="3.40.630.30">
    <property type="match status" value="1"/>
</dbReference>
<sequence>MIVQIHQENKGLLEAFFQQVDHPQLLKIQAHYQAYGLQYPFCSFFVAEQDAVMALIHGVLLVYAKEFQPEYNEFFQWCGAGSISMNPVEGVRLPLAERKTGSLMVCSNPVSTSGISLSNGTIEQAFQILQQTFPEEYSQQSHDSWYCEMSHYIRHGVSKLFVTPGQATVTLFCENSKLAVLNQIAVCPSLHGNGIGSQFVGSLVNHLLHEKKSVWVYSRNQRTDRFYQRLGFVTVEQWCEYR</sequence>